<reference evidence="3 5" key="1">
    <citation type="submission" date="2015-08" db="EMBL/GenBank/DDBJ databases">
        <title>Draft Genome Sequence of Rathayibacter sp. Strain VKM Ac-2596 Isolated from Leaf Gall Induced by Plant-Parasitic Nematodes.</title>
        <authorList>
            <person name="Vasilenko O.V."/>
            <person name="Starodumova I.P."/>
            <person name="Tarlachkov S.V."/>
            <person name="Dorofeeva L.V."/>
            <person name="Evtushenko L.I."/>
        </authorList>
    </citation>
    <scope>NUCLEOTIDE SEQUENCE [LARGE SCALE GENOMIC DNA]</scope>
    <source>
        <strain evidence="3 5">VKM Ac-2596</strain>
    </source>
</reference>
<organism evidence="3 5">
    <name type="scientific">Rathayibacter tanaceti</name>
    <dbReference type="NCBI Taxonomy" id="1671680"/>
    <lineage>
        <taxon>Bacteria</taxon>
        <taxon>Bacillati</taxon>
        <taxon>Actinomycetota</taxon>
        <taxon>Actinomycetes</taxon>
        <taxon>Micrococcales</taxon>
        <taxon>Microbacteriaceae</taxon>
        <taxon>Rathayibacter</taxon>
    </lineage>
</organism>
<feature type="compositionally biased region" description="Low complexity" evidence="1">
    <location>
        <begin position="40"/>
        <end position="63"/>
    </location>
</feature>
<reference evidence="6" key="2">
    <citation type="submission" date="2019-12" db="EMBL/GenBank/DDBJ databases">
        <title>Complete and draft genome sequences of new strains and members of some known species of the genus Rathayibacter isolated from plants.</title>
        <authorList>
            <person name="Tarlachkov S.V."/>
            <person name="Starodumova I.P."/>
            <person name="Dorofeeva L.V."/>
            <person name="Prisyazhnaya N.V."/>
            <person name="Leyn S."/>
            <person name="Zlamal J."/>
            <person name="Elan M."/>
            <person name="Osterman A.L."/>
            <person name="Nadler S."/>
            <person name="Subbotin S.A."/>
            <person name="Evtushenko L.I."/>
        </authorList>
    </citation>
    <scope>NUCLEOTIDE SEQUENCE [LARGE SCALE GENOMIC DNA]</scope>
    <source>
        <strain evidence="6">VKM Ac-2761</strain>
    </source>
</reference>
<feature type="compositionally biased region" description="Pro residues" evidence="1">
    <location>
        <begin position="64"/>
        <end position="77"/>
    </location>
</feature>
<keyword evidence="5" id="KW-1185">Reference proteome</keyword>
<dbReference type="EMBL" id="LIIN01000005">
    <property type="protein sequence ID" value="KZX22526.1"/>
    <property type="molecule type" value="Genomic_DNA"/>
</dbReference>
<gene>
    <name evidence="3" type="ORF">ACH61_00292</name>
    <name evidence="4" type="ORF">GSU10_03450</name>
</gene>
<feature type="chain" id="PRO_5041524767" evidence="2">
    <location>
        <begin position="23"/>
        <end position="254"/>
    </location>
</feature>
<reference evidence="4" key="3">
    <citation type="submission" date="2019-12" db="EMBL/GenBank/DDBJ databases">
        <title>Complete and Draft Genome Sequences of New Strains and Members of Some Known Species of the Genus Rathayibacter isolated from Plants.</title>
        <authorList>
            <person name="Tarlachkov S.V."/>
            <person name="Starodumova I.P."/>
            <person name="Dorofeeva L.V."/>
            <person name="Prisyazhnaya N.V."/>
            <person name="Leyn S.A."/>
            <person name="Zlamal J.E."/>
            <person name="Elane M.L."/>
            <person name="Osterman A.L."/>
            <person name="Nadler S.A."/>
            <person name="Subbotin S.A."/>
            <person name="Evtushenko L.I."/>
        </authorList>
    </citation>
    <scope>NUCLEOTIDE SEQUENCE</scope>
    <source>
        <strain evidence="4">VKM Ac-2761</strain>
    </source>
</reference>
<dbReference type="RefSeq" id="WP_068207644.1">
    <property type="nucleotide sequence ID" value="NZ_CP047186.1"/>
</dbReference>
<evidence type="ECO:0000313" key="3">
    <source>
        <dbReference type="EMBL" id="KZX22526.1"/>
    </source>
</evidence>
<proteinExistence type="predicted"/>
<evidence type="ECO:0000256" key="1">
    <source>
        <dbReference type="SAM" id="MobiDB-lite"/>
    </source>
</evidence>
<dbReference type="PROSITE" id="PS51257">
    <property type="entry name" value="PROKAR_LIPOPROTEIN"/>
    <property type="match status" value="1"/>
</dbReference>
<accession>A0A166IKH1</accession>
<evidence type="ECO:0000313" key="4">
    <source>
        <dbReference type="EMBL" id="QHC54795.1"/>
    </source>
</evidence>
<dbReference type="KEGG" id="rte:GSU10_03450"/>
<feature type="signal peptide" evidence="2">
    <location>
        <begin position="1"/>
        <end position="22"/>
    </location>
</feature>
<dbReference type="EMBL" id="CP047186">
    <property type="protein sequence ID" value="QHC54795.1"/>
    <property type="molecule type" value="Genomic_DNA"/>
</dbReference>
<protein>
    <submittedName>
        <fullName evidence="3">Uncharacterized protein</fullName>
    </submittedName>
</protein>
<sequence>MRIRSRTLAAAVVTAVVAATLAGCVPVEPGTEPTSSTGEAATAPVSTDPAPASSTAPTASDPGSPTPTPGVSGPPEPAMSDATSLLIGPTSFSLVDASGAGLGTWDYRNGTGAIAALTEAFGSTPTESDDVPYEGFRSRAYTWPGFTVKDTEVYDAGDPEPEYPEPDFLVGATAPAVGDVAVSTLGGVSVGDATADVRAEHPESAGAGAAGLFLFDATSVGSSDGSDLVNSVMAIADDEVTISAIRAPSANWGV</sequence>
<keyword evidence="2" id="KW-0732">Signal</keyword>
<evidence type="ECO:0000256" key="2">
    <source>
        <dbReference type="SAM" id="SignalP"/>
    </source>
</evidence>
<evidence type="ECO:0000313" key="5">
    <source>
        <dbReference type="Proteomes" id="UP000076717"/>
    </source>
</evidence>
<dbReference type="Proteomes" id="UP000076717">
    <property type="component" value="Unassembled WGS sequence"/>
</dbReference>
<dbReference type="OrthoDB" id="5125229at2"/>
<evidence type="ECO:0000313" key="6">
    <source>
        <dbReference type="Proteomes" id="UP000465031"/>
    </source>
</evidence>
<dbReference type="Proteomes" id="UP000465031">
    <property type="component" value="Chromosome"/>
</dbReference>
<name>A0A166IKH1_9MICO</name>
<dbReference type="AlphaFoldDB" id="A0A166IKH1"/>
<feature type="region of interest" description="Disordered" evidence="1">
    <location>
        <begin position="25"/>
        <end position="83"/>
    </location>
</feature>